<dbReference type="GO" id="GO:0072686">
    <property type="term" value="C:mitotic spindle"/>
    <property type="evidence" value="ECO:0007669"/>
    <property type="project" value="TreeGrafter"/>
</dbReference>
<keyword evidence="13" id="KW-0333">Golgi apparatus</keyword>
<accession>A0A8M1MSE4</accession>
<evidence type="ECO:0000256" key="17">
    <source>
        <dbReference type="SAM" id="MobiDB-lite"/>
    </source>
</evidence>
<keyword evidence="6" id="KW-0158">Chromosome</keyword>
<dbReference type="GO" id="GO:0005794">
    <property type="term" value="C:Golgi apparatus"/>
    <property type="evidence" value="ECO:0007669"/>
    <property type="project" value="UniProtKB-SubCell"/>
</dbReference>
<keyword evidence="15" id="KW-0131">Cell cycle</keyword>
<feature type="compositionally biased region" description="Basic and acidic residues" evidence="17">
    <location>
        <begin position="418"/>
        <end position="432"/>
    </location>
</feature>
<feature type="region of interest" description="Disordered" evidence="17">
    <location>
        <begin position="411"/>
        <end position="474"/>
    </location>
</feature>
<feature type="compositionally biased region" description="Gly residues" evidence="17">
    <location>
        <begin position="53"/>
        <end position="68"/>
    </location>
</feature>
<evidence type="ECO:0000256" key="8">
    <source>
        <dbReference type="ARBA" id="ARBA00022618"/>
    </source>
</evidence>
<dbReference type="RefSeq" id="XP_044776781.1">
    <property type="nucleotide sequence ID" value="XM_044920846.1"/>
</dbReference>
<dbReference type="SMART" id="SM01349">
    <property type="entry name" value="TOG"/>
    <property type="match status" value="3"/>
</dbReference>
<dbReference type="GO" id="GO:0005881">
    <property type="term" value="C:cytoplasmic microtubule"/>
    <property type="evidence" value="ECO:0007669"/>
    <property type="project" value="TreeGrafter"/>
</dbReference>
<keyword evidence="14" id="KW-0206">Cytoskeleton</keyword>
<dbReference type="InterPro" id="IPR024395">
    <property type="entry name" value="CLASP_N_dom"/>
</dbReference>
<feature type="region of interest" description="Disordered" evidence="17">
    <location>
        <begin position="321"/>
        <end position="375"/>
    </location>
</feature>
<protein>
    <submittedName>
        <fullName evidence="20">CLIP-associating protein 2 isoform X17</fullName>
    </submittedName>
</protein>
<organism evidence="19 20">
    <name type="scientific">Neomonachus schauinslandi</name>
    <name type="common">Hawaiian monk seal</name>
    <name type="synonym">Monachus schauinslandi</name>
    <dbReference type="NCBI Taxonomy" id="29088"/>
    <lineage>
        <taxon>Eukaryota</taxon>
        <taxon>Metazoa</taxon>
        <taxon>Chordata</taxon>
        <taxon>Craniata</taxon>
        <taxon>Vertebrata</taxon>
        <taxon>Euteleostomi</taxon>
        <taxon>Mammalia</taxon>
        <taxon>Eutheria</taxon>
        <taxon>Laurasiatheria</taxon>
        <taxon>Carnivora</taxon>
        <taxon>Caniformia</taxon>
        <taxon>Pinnipedia</taxon>
        <taxon>Phocidae</taxon>
        <taxon>Monachinae</taxon>
        <taxon>Monachini</taxon>
        <taxon>Neomonachus</taxon>
    </lineage>
</organism>
<feature type="region of interest" description="Disordered" evidence="17">
    <location>
        <begin position="493"/>
        <end position="568"/>
    </location>
</feature>
<keyword evidence="12" id="KW-0995">Kinetochore</keyword>
<feature type="compositionally biased region" description="Low complexity" evidence="17">
    <location>
        <begin position="323"/>
        <end position="341"/>
    </location>
</feature>
<gene>
    <name evidence="20" type="primary">CLASP2</name>
</gene>
<evidence type="ECO:0000256" key="9">
    <source>
        <dbReference type="ARBA" id="ARBA00022701"/>
    </source>
</evidence>
<evidence type="ECO:0000256" key="5">
    <source>
        <dbReference type="ARBA" id="ARBA00009549"/>
    </source>
</evidence>
<keyword evidence="7" id="KW-0963">Cytoplasm</keyword>
<feature type="domain" description="TOG" evidence="18">
    <location>
        <begin position="1036"/>
        <end position="1272"/>
    </location>
</feature>
<feature type="compositionally biased region" description="Polar residues" evidence="17">
    <location>
        <begin position="886"/>
        <end position="907"/>
    </location>
</feature>
<dbReference type="GO" id="GO:1902904">
    <property type="term" value="P:negative regulation of supramolecular fiber organization"/>
    <property type="evidence" value="ECO:0007669"/>
    <property type="project" value="UniProtKB-ARBA"/>
</dbReference>
<dbReference type="GO" id="GO:0051494">
    <property type="term" value="P:negative regulation of cytoskeleton organization"/>
    <property type="evidence" value="ECO:0007669"/>
    <property type="project" value="UniProtKB-ARBA"/>
</dbReference>
<evidence type="ECO:0000259" key="18">
    <source>
        <dbReference type="SMART" id="SM01349"/>
    </source>
</evidence>
<dbReference type="SUPFAM" id="SSF48371">
    <property type="entry name" value="ARM repeat"/>
    <property type="match status" value="2"/>
</dbReference>
<dbReference type="PANTHER" id="PTHR21567">
    <property type="entry name" value="CLASP"/>
    <property type="match status" value="1"/>
</dbReference>
<keyword evidence="8" id="KW-0132">Cell division</keyword>
<evidence type="ECO:0000256" key="2">
    <source>
        <dbReference type="ARBA" id="ARBA00004300"/>
    </source>
</evidence>
<feature type="region of interest" description="Disordered" evidence="17">
    <location>
        <begin position="937"/>
        <end position="980"/>
    </location>
</feature>
<dbReference type="FunFam" id="1.25.10.10:FF:000006">
    <property type="entry name" value="CLIP-associating protein 1 isoform 2"/>
    <property type="match status" value="1"/>
</dbReference>
<evidence type="ECO:0000256" key="13">
    <source>
        <dbReference type="ARBA" id="ARBA00023034"/>
    </source>
</evidence>
<dbReference type="CTD" id="23122"/>
<evidence type="ECO:0000256" key="16">
    <source>
        <dbReference type="ARBA" id="ARBA00023328"/>
    </source>
</evidence>
<dbReference type="GO" id="GO:0051301">
    <property type="term" value="P:cell division"/>
    <property type="evidence" value="ECO:0007669"/>
    <property type="project" value="UniProtKB-KW"/>
</dbReference>
<comment type="similarity">
    <text evidence="5">Belongs to the CLASP family.</text>
</comment>
<dbReference type="Pfam" id="PF23271">
    <property type="entry name" value="HEAT_GCN1"/>
    <property type="match status" value="1"/>
</dbReference>
<evidence type="ECO:0000256" key="1">
    <source>
        <dbReference type="ARBA" id="ARBA00004186"/>
    </source>
</evidence>
<comment type="subcellular location">
    <subcellularLocation>
        <location evidence="4">Chromosome</location>
        <location evidence="4">Centromere</location>
        <location evidence="4">Kinetochore</location>
    </subcellularLocation>
    <subcellularLocation>
        <location evidence="2">Cytoplasm</location>
        <location evidence="2">Cytoskeleton</location>
        <location evidence="2">Microtubule organizing center</location>
        <location evidence="2">Centrosome</location>
    </subcellularLocation>
    <subcellularLocation>
        <location evidence="1">Cytoplasm</location>
        <location evidence="1">Cytoskeleton</location>
        <location evidence="1">Spindle</location>
    </subcellularLocation>
    <subcellularLocation>
        <location evidence="3">Golgi apparatus</location>
        <location evidence="3">trans-Golgi network</location>
    </subcellularLocation>
</comment>
<feature type="region of interest" description="Disordered" evidence="17">
    <location>
        <begin position="17"/>
        <end position="68"/>
    </location>
</feature>
<dbReference type="GO" id="GO:0090307">
    <property type="term" value="P:mitotic spindle assembly"/>
    <property type="evidence" value="ECO:0007669"/>
    <property type="project" value="TreeGrafter"/>
</dbReference>
<dbReference type="Pfam" id="PF21040">
    <property type="entry name" value="CEP104-like_TOG"/>
    <property type="match status" value="1"/>
</dbReference>
<feature type="compositionally biased region" description="Polar residues" evidence="17">
    <location>
        <begin position="865"/>
        <end position="877"/>
    </location>
</feature>
<proteinExistence type="inferred from homology"/>
<dbReference type="GO" id="GO:0005813">
    <property type="term" value="C:centrosome"/>
    <property type="evidence" value="ECO:0007669"/>
    <property type="project" value="UniProtKB-SubCell"/>
</dbReference>
<name>A0A8M1MSE4_NEOSC</name>
<evidence type="ECO:0000256" key="12">
    <source>
        <dbReference type="ARBA" id="ARBA00022838"/>
    </source>
</evidence>
<dbReference type="InterPro" id="IPR034085">
    <property type="entry name" value="TOG"/>
</dbReference>
<keyword evidence="9" id="KW-0493">Microtubule</keyword>
<dbReference type="FunFam" id="1.25.10.10:FF:000001">
    <property type="entry name" value="CLIP-associating protein 1 isoform 2"/>
    <property type="match status" value="1"/>
</dbReference>
<keyword evidence="10" id="KW-0677">Repeat</keyword>
<feature type="compositionally biased region" description="Polar residues" evidence="17">
    <location>
        <begin position="360"/>
        <end position="374"/>
    </location>
</feature>
<dbReference type="AlphaFoldDB" id="A0A8M1MSE4"/>
<dbReference type="GeneID" id="110569676"/>
<evidence type="ECO:0000256" key="10">
    <source>
        <dbReference type="ARBA" id="ARBA00022737"/>
    </source>
</evidence>
<feature type="domain" description="TOG" evidence="18">
    <location>
        <begin position="91"/>
        <end position="324"/>
    </location>
</feature>
<dbReference type="Gene3D" id="1.25.10.10">
    <property type="entry name" value="Leucine-rich Repeat Variant"/>
    <property type="match status" value="3"/>
</dbReference>
<feature type="domain" description="TOG" evidence="18">
    <location>
        <begin position="633"/>
        <end position="870"/>
    </location>
</feature>
<evidence type="ECO:0000256" key="3">
    <source>
        <dbReference type="ARBA" id="ARBA00004601"/>
    </source>
</evidence>
<feature type="compositionally biased region" description="Basic and acidic residues" evidence="17">
    <location>
        <begin position="940"/>
        <end position="957"/>
    </location>
</feature>
<sequence length="1279" mass="139714">MRRLICKRICDYKSFDDEESVDGNRPSSTASAFKVPAPKTSGNPVNSARKPGSAGGPKVGAGASKEGGAGAVDEEDFIKAFTDVPSVQIYSSRELEETLNKIREILSDDKHDWDQRANALKKIRSLLVAGAAQYDCFFQHLRLLDGALKLSAKDLRSQVVREACITVAHLSTVLGNKFDHGAEAIVPTLFNLVPNSAKVMATSGCAAIRFIIRHTHVPRLIPLITSNCTSKSVPVRRRSFEFLDLLLQEWQTHSLERHAAVLVETIKKGIHDADAEARVEARKTYMGLRNHFPGEAETLYNSLEPSYQKSLQTYLKSSGSVASLPQSDRSSSSSQESLNRPFSSKWSTANPSTVAGRVSAGSSKASSLPGSLQRSRSDIDVNAAAGAKAHHAAGQSARSGRLGAGALNPGSYASLEDTSDKMDGATSEDGRVRAKLSAPLAGMGNAKTDSRGRSRTKMVSQSQPGSRSGSPGRVLTTTALSTVSSGVQRVLVNSASAPKRSKIPRSQGCSREASPSRLSVARSSRIPRPSVSQGCSREASRESSRDTSPVRSFQPLGPGYGISQSSRLSSSVSAMRVLNTGSDVEEAVADALKKPARRRYESYGMHSDDDANSDASSACSERSYSSRNGSIPTYMRQTEDVAEVLNRCASSNWSERKEGLLGLQNLLKNQRTLSRVELKRLCEIFTRMFADPHGKVFSMFLETLVDFIQVHKDDLQDWLFVLLTQLLKKMGADLLGSVQAKVQKALDVTRESFPNDLQFNILMRFTVDQTQTPSLKVKVAILKYIETLAKQMDPGDFINSSETRLAVSRVITWTTEPKSSDVRKAAQSVLISLFELNTPEFTMLLGALPKTFQDGATKLLHNHLRNTGNGTQGSMGSPLTRPTPRSPANWSSPLTSPTNTSQNTLSPSAFDYDTENMNSEDIYSSLRGVTEAIQNFSFRSQEDMNEPLKRDSKKDDSDSICGGPGMPDPRAGGDATDSSQTALDNKASLLHSMPAHSSPRARDYNPYNYSDSISPFNKSALKEAMFDDDADQFPDDLSLDHSDLVAELLKELSNHNERVEERKIALYELMKLTQEESFSVWDEHFKTILLLLLETLGDKEPTIRALALKVLREILRHQPARFKNYAELTVMKTLEAHKDPHKEVVRSAEEAASVLATSISPEQCIKVLCPIIQTADYPINLAAIKMQTKVIERVSKETLNLLLPEIMPGLIQGYDNSESSVRKACVFCLVAVHAVIGDELKPHLSQLTGSKMKLLNLYIKRAQTGSGGADPTTDVAGQS</sequence>
<keyword evidence="16" id="KW-0137">Centromere</keyword>
<reference evidence="20" key="1">
    <citation type="submission" date="2025-08" db="UniProtKB">
        <authorList>
            <consortium name="RefSeq"/>
        </authorList>
    </citation>
    <scope>IDENTIFICATION</scope>
    <source>
        <tissue evidence="20">Blood</tissue>
    </source>
</reference>
<dbReference type="InterPro" id="IPR016024">
    <property type="entry name" value="ARM-type_fold"/>
</dbReference>
<keyword evidence="19" id="KW-1185">Reference proteome</keyword>
<dbReference type="InterPro" id="IPR057546">
    <property type="entry name" value="HEAT_GCN1"/>
</dbReference>
<dbReference type="GO" id="GO:0045180">
    <property type="term" value="C:basal cortex"/>
    <property type="evidence" value="ECO:0007669"/>
    <property type="project" value="TreeGrafter"/>
</dbReference>
<evidence type="ECO:0000313" key="19">
    <source>
        <dbReference type="Proteomes" id="UP000248481"/>
    </source>
</evidence>
<evidence type="ECO:0000256" key="6">
    <source>
        <dbReference type="ARBA" id="ARBA00022454"/>
    </source>
</evidence>
<feature type="region of interest" description="Disordered" evidence="17">
    <location>
        <begin position="603"/>
        <end position="631"/>
    </location>
</feature>
<evidence type="ECO:0000256" key="11">
    <source>
        <dbReference type="ARBA" id="ARBA00022776"/>
    </source>
</evidence>
<dbReference type="GO" id="GO:0000776">
    <property type="term" value="C:kinetochore"/>
    <property type="evidence" value="ECO:0007669"/>
    <property type="project" value="UniProtKB-KW"/>
</dbReference>
<dbReference type="GO" id="GO:0008017">
    <property type="term" value="F:microtubule binding"/>
    <property type="evidence" value="ECO:0007669"/>
    <property type="project" value="TreeGrafter"/>
</dbReference>
<dbReference type="GO" id="GO:0031110">
    <property type="term" value="P:regulation of microtubule polymerization or depolymerization"/>
    <property type="evidence" value="ECO:0007669"/>
    <property type="project" value="UniProtKB-ARBA"/>
</dbReference>
<feature type="compositionally biased region" description="Low complexity" evidence="17">
    <location>
        <begin position="613"/>
        <end position="627"/>
    </location>
</feature>
<evidence type="ECO:0000256" key="15">
    <source>
        <dbReference type="ARBA" id="ARBA00023306"/>
    </source>
</evidence>
<evidence type="ECO:0000313" key="20">
    <source>
        <dbReference type="RefSeq" id="XP_044776781.1"/>
    </source>
</evidence>
<evidence type="ECO:0000256" key="4">
    <source>
        <dbReference type="ARBA" id="ARBA00004629"/>
    </source>
</evidence>
<keyword evidence="11" id="KW-0498">Mitosis</keyword>
<evidence type="ECO:0000256" key="14">
    <source>
        <dbReference type="ARBA" id="ARBA00023212"/>
    </source>
</evidence>
<dbReference type="GO" id="GO:0040001">
    <property type="term" value="P:establishment of mitotic spindle localization"/>
    <property type="evidence" value="ECO:0007669"/>
    <property type="project" value="TreeGrafter"/>
</dbReference>
<feature type="region of interest" description="Disordered" evidence="17">
    <location>
        <begin position="863"/>
        <end position="913"/>
    </location>
</feature>
<feature type="compositionally biased region" description="Polar residues" evidence="17">
    <location>
        <begin position="342"/>
        <end position="353"/>
    </location>
</feature>
<dbReference type="Proteomes" id="UP000248481">
    <property type="component" value="Chromosome 1"/>
</dbReference>
<feature type="compositionally biased region" description="Low complexity" evidence="17">
    <location>
        <begin position="460"/>
        <end position="474"/>
    </location>
</feature>
<dbReference type="GO" id="GO:0005876">
    <property type="term" value="C:spindle microtubule"/>
    <property type="evidence" value="ECO:0007669"/>
    <property type="project" value="TreeGrafter"/>
</dbReference>
<dbReference type="PANTHER" id="PTHR21567:SF30">
    <property type="entry name" value="CLIP-ASSOCIATING PROTEIN 2"/>
    <property type="match status" value="1"/>
</dbReference>
<dbReference type="InterPro" id="IPR011989">
    <property type="entry name" value="ARM-like"/>
</dbReference>
<evidence type="ECO:0000256" key="7">
    <source>
        <dbReference type="ARBA" id="ARBA00022490"/>
    </source>
</evidence>
<dbReference type="Pfam" id="PF12348">
    <property type="entry name" value="CLASP_N"/>
    <property type="match status" value="1"/>
</dbReference>
<dbReference type="FunFam" id="1.25.10.10:FF:000005">
    <property type="entry name" value="CLIP-associating protein 1 isoform 2"/>
    <property type="match status" value="1"/>
</dbReference>